<sequence>MRKKSLLLSLFMMGAFAYAQESTSGLEISGSADAYWKYDFAKGENIGTYFASDHNSVSLGMLALGLKKTTGKASFVGELSFGPRGQYQSLLNGDGVGANESNSFNIQNLYVDYAFSDKFSMTAGFMGTFVGYEVISPASNFHYSTSYLFGAGPFQNAGIKGTYAFSDKVSLMAGIFNDWNEYKDLNGVSHFGAQLSLAPVDGLSIYANFLTGSSVGGEDNYSSGTIYDLVASYDVTEKFSLGLNAADYTFKSEGGYQGIALYPKFSVTDYAEIGVRGEYFAEKEVGGIEGDKYTSFTLTGKLTHGGLAFIPEFRFDSSDAKPFYKSDFVTPTKSASQFSLALVYSF</sequence>
<accession>A0ABR7YB75</accession>
<evidence type="ECO:0000256" key="1">
    <source>
        <dbReference type="SAM" id="SignalP"/>
    </source>
</evidence>
<organism evidence="2 3">
    <name type="scientific">Sphingobacterium litopenaei</name>
    <dbReference type="NCBI Taxonomy" id="2763500"/>
    <lineage>
        <taxon>Bacteria</taxon>
        <taxon>Pseudomonadati</taxon>
        <taxon>Bacteroidota</taxon>
        <taxon>Sphingobacteriia</taxon>
        <taxon>Sphingobacteriales</taxon>
        <taxon>Sphingobacteriaceae</taxon>
        <taxon>Sphingobacterium</taxon>
    </lineage>
</organism>
<feature type="chain" id="PRO_5046500979" evidence="1">
    <location>
        <begin position="20"/>
        <end position="346"/>
    </location>
</feature>
<reference evidence="2 3" key="1">
    <citation type="submission" date="2020-08" db="EMBL/GenBank/DDBJ databases">
        <title>Sphingobacterium sp. DN04309 isolated from aquaculture water.</title>
        <authorList>
            <person name="Zhang M."/>
        </authorList>
    </citation>
    <scope>NUCLEOTIDE SEQUENCE [LARGE SCALE GENOMIC DNA]</scope>
    <source>
        <strain evidence="2 3">DN04309</strain>
    </source>
</reference>
<name>A0ABR7YB75_9SPHI</name>
<proteinExistence type="predicted"/>
<dbReference type="Gene3D" id="2.40.160.10">
    <property type="entry name" value="Porin"/>
    <property type="match status" value="1"/>
</dbReference>
<keyword evidence="3" id="KW-1185">Reference proteome</keyword>
<gene>
    <name evidence="2" type="ORF">H8B04_03030</name>
</gene>
<dbReference type="SUPFAM" id="SSF56935">
    <property type="entry name" value="Porins"/>
    <property type="match status" value="1"/>
</dbReference>
<dbReference type="InterPro" id="IPR011486">
    <property type="entry name" value="BBP2"/>
</dbReference>
<evidence type="ECO:0000313" key="2">
    <source>
        <dbReference type="EMBL" id="MBD1428552.1"/>
    </source>
</evidence>
<dbReference type="RefSeq" id="WP_165290731.1">
    <property type="nucleotide sequence ID" value="NZ_JACOIJ010000003.1"/>
</dbReference>
<dbReference type="Proteomes" id="UP000651271">
    <property type="component" value="Unassembled WGS sequence"/>
</dbReference>
<protein>
    <submittedName>
        <fullName evidence="2">Porin</fullName>
    </submittedName>
</protein>
<keyword evidence="1" id="KW-0732">Signal</keyword>
<feature type="signal peptide" evidence="1">
    <location>
        <begin position="1"/>
        <end position="19"/>
    </location>
</feature>
<comment type="caution">
    <text evidence="2">The sequence shown here is derived from an EMBL/GenBank/DDBJ whole genome shotgun (WGS) entry which is preliminary data.</text>
</comment>
<evidence type="ECO:0000313" key="3">
    <source>
        <dbReference type="Proteomes" id="UP000651271"/>
    </source>
</evidence>
<dbReference type="EMBL" id="JACOIJ010000003">
    <property type="protein sequence ID" value="MBD1428552.1"/>
    <property type="molecule type" value="Genomic_DNA"/>
</dbReference>
<dbReference type="InterPro" id="IPR023614">
    <property type="entry name" value="Porin_dom_sf"/>
</dbReference>
<dbReference type="Pfam" id="PF07642">
    <property type="entry name" value="BBP2"/>
    <property type="match status" value="1"/>
</dbReference>